<evidence type="ECO:0000256" key="9">
    <source>
        <dbReference type="ARBA" id="ARBA00023251"/>
    </source>
</evidence>
<reference evidence="11" key="1">
    <citation type="submission" date="2018-08" db="EMBL/GenBank/DDBJ databases">
        <title>A genome reference for cultivated species of the human gut microbiota.</title>
        <authorList>
            <person name="Zou Y."/>
            <person name="Xue W."/>
            <person name="Luo G."/>
        </authorList>
    </citation>
    <scope>NUCLEOTIDE SEQUENCE [LARGE SCALE GENOMIC DNA]</scope>
    <source>
        <strain evidence="11">TF05-5AC</strain>
    </source>
</reference>
<feature type="transmembrane region" description="Helical" evidence="10">
    <location>
        <begin position="132"/>
        <end position="152"/>
    </location>
</feature>
<keyword evidence="4" id="KW-0813">Transport</keyword>
<proteinExistence type="inferred from homology"/>
<evidence type="ECO:0000256" key="8">
    <source>
        <dbReference type="ARBA" id="ARBA00023136"/>
    </source>
</evidence>
<feature type="transmembrane region" description="Helical" evidence="10">
    <location>
        <begin position="20"/>
        <end position="40"/>
    </location>
</feature>
<evidence type="ECO:0000313" key="12">
    <source>
        <dbReference type="Proteomes" id="UP000260812"/>
    </source>
</evidence>
<dbReference type="NCBIfam" id="TIGR00797">
    <property type="entry name" value="matE"/>
    <property type="match status" value="1"/>
</dbReference>
<dbReference type="AlphaFoldDB" id="A0A3E3ID67"/>
<organism evidence="11 12">
    <name type="scientific">Eisenbergiella massiliensis</name>
    <dbReference type="NCBI Taxonomy" id="1720294"/>
    <lineage>
        <taxon>Bacteria</taxon>
        <taxon>Bacillati</taxon>
        <taxon>Bacillota</taxon>
        <taxon>Clostridia</taxon>
        <taxon>Lachnospirales</taxon>
        <taxon>Lachnospiraceae</taxon>
        <taxon>Eisenbergiella</taxon>
    </lineage>
</organism>
<comment type="similarity">
    <text evidence="2">Belongs to the multi antimicrobial extrusion (MATE) (TC 2.A.66.1) family. MepA subfamily.</text>
</comment>
<gene>
    <name evidence="11" type="ORF">DXC51_01385</name>
</gene>
<comment type="subcellular location">
    <subcellularLocation>
        <location evidence="1">Cell membrane</location>
        <topology evidence="1">Multi-pass membrane protein</topology>
    </subcellularLocation>
</comment>
<keyword evidence="6 10" id="KW-0812">Transmembrane</keyword>
<dbReference type="Pfam" id="PF01554">
    <property type="entry name" value="MatE"/>
    <property type="match status" value="2"/>
</dbReference>
<keyword evidence="7 10" id="KW-1133">Transmembrane helix</keyword>
<evidence type="ECO:0000256" key="3">
    <source>
        <dbReference type="ARBA" id="ARBA00022106"/>
    </source>
</evidence>
<evidence type="ECO:0000313" key="11">
    <source>
        <dbReference type="EMBL" id="RGE65009.1"/>
    </source>
</evidence>
<feature type="transmembrane region" description="Helical" evidence="10">
    <location>
        <begin position="392"/>
        <end position="414"/>
    </location>
</feature>
<feature type="transmembrane region" description="Helical" evidence="10">
    <location>
        <begin position="274"/>
        <end position="295"/>
    </location>
</feature>
<feature type="transmembrane region" description="Helical" evidence="10">
    <location>
        <begin position="322"/>
        <end position="344"/>
    </location>
</feature>
<dbReference type="GO" id="GO:0005886">
    <property type="term" value="C:plasma membrane"/>
    <property type="evidence" value="ECO:0007669"/>
    <property type="project" value="UniProtKB-SubCell"/>
</dbReference>
<keyword evidence="5" id="KW-1003">Cell membrane</keyword>
<dbReference type="InterPro" id="IPR051327">
    <property type="entry name" value="MATE_MepA_subfamily"/>
</dbReference>
<dbReference type="GO" id="GO:0046677">
    <property type="term" value="P:response to antibiotic"/>
    <property type="evidence" value="ECO:0007669"/>
    <property type="project" value="UniProtKB-KW"/>
</dbReference>
<dbReference type="PANTHER" id="PTHR43823:SF3">
    <property type="entry name" value="MULTIDRUG EXPORT PROTEIN MEPA"/>
    <property type="match status" value="1"/>
</dbReference>
<keyword evidence="9" id="KW-0046">Antibiotic resistance</keyword>
<evidence type="ECO:0000256" key="2">
    <source>
        <dbReference type="ARBA" id="ARBA00008417"/>
    </source>
</evidence>
<dbReference type="GO" id="GO:0015297">
    <property type="term" value="F:antiporter activity"/>
    <property type="evidence" value="ECO:0007669"/>
    <property type="project" value="InterPro"/>
</dbReference>
<feature type="transmembrane region" description="Helical" evidence="10">
    <location>
        <begin position="52"/>
        <end position="78"/>
    </location>
</feature>
<keyword evidence="8 10" id="KW-0472">Membrane</keyword>
<evidence type="ECO:0000256" key="4">
    <source>
        <dbReference type="ARBA" id="ARBA00022448"/>
    </source>
</evidence>
<feature type="transmembrane region" description="Helical" evidence="10">
    <location>
        <begin position="99"/>
        <end position="120"/>
    </location>
</feature>
<dbReference type="InterPro" id="IPR002528">
    <property type="entry name" value="MATE_fam"/>
</dbReference>
<dbReference type="PIRSF" id="PIRSF006603">
    <property type="entry name" value="DinF"/>
    <property type="match status" value="1"/>
</dbReference>
<protein>
    <recommendedName>
        <fullName evidence="3">Multidrug export protein MepA</fullName>
    </recommendedName>
</protein>
<feature type="transmembrane region" description="Helical" evidence="10">
    <location>
        <begin position="244"/>
        <end position="262"/>
    </location>
</feature>
<feature type="transmembrane region" description="Helical" evidence="10">
    <location>
        <begin position="364"/>
        <end position="385"/>
    </location>
</feature>
<sequence length="464" mass="49743">MNGSNKKMELLGSAPVSKALLAMGLPTMIGMMINALYNLVDAYFVGGLGTSQMGAISVAFPLGQVIVGLGLLFGNGAASYISRLLGRGEKEAADKVASTALYSSLFVGAAMILCSLIFLKPILKLLGATESILPYAVTYTAIYVTSSIFNIFNVTMNNIVTSEGAAKTTMCALLTGAVLNMALDPIFIYALHLGVAGAAIATAISQVVSTLVYLFYVLRKKSVFSFHISKCCFSREIMSEILKIGIPTLVFQLLTSLSITLINLQTKGYGDSVIAGMGVVTRIISMGSLMVFGFMKGFQPIAGYSYGSQKYDRLHEAIRTSILWSTIFCAIFGLVMALFPTQIMSQFTKGDLDFIQAGQKALRANGLSFLLFGFYTVYSSLFLALGKAKEGFVLGACRQGICFVPIILLLPALWGINGILYAQPIADVISAIITVFMAVHLHRELLVMGKGVRMSEGMLSSDIR</sequence>
<evidence type="ECO:0000256" key="6">
    <source>
        <dbReference type="ARBA" id="ARBA00022692"/>
    </source>
</evidence>
<evidence type="ECO:0000256" key="1">
    <source>
        <dbReference type="ARBA" id="ARBA00004651"/>
    </source>
</evidence>
<dbReference type="PANTHER" id="PTHR43823">
    <property type="entry name" value="SPORULATION PROTEIN YKVU"/>
    <property type="match status" value="1"/>
</dbReference>
<feature type="transmembrane region" description="Helical" evidence="10">
    <location>
        <begin position="420"/>
        <end position="441"/>
    </location>
</feature>
<evidence type="ECO:0000256" key="7">
    <source>
        <dbReference type="ARBA" id="ARBA00022989"/>
    </source>
</evidence>
<dbReference type="InterPro" id="IPR048279">
    <property type="entry name" value="MdtK-like"/>
</dbReference>
<evidence type="ECO:0000256" key="10">
    <source>
        <dbReference type="SAM" id="Phobius"/>
    </source>
</evidence>
<dbReference type="GeneID" id="97985567"/>
<dbReference type="RefSeq" id="WP_117543401.1">
    <property type="nucleotide sequence ID" value="NZ_QVLV01000001.1"/>
</dbReference>
<feature type="transmembrane region" description="Helical" evidence="10">
    <location>
        <begin position="189"/>
        <end position="216"/>
    </location>
</feature>
<evidence type="ECO:0000256" key="5">
    <source>
        <dbReference type="ARBA" id="ARBA00022475"/>
    </source>
</evidence>
<dbReference type="CDD" id="cd13143">
    <property type="entry name" value="MATE_MepA_like"/>
    <property type="match status" value="1"/>
</dbReference>
<comment type="caution">
    <text evidence="11">The sequence shown here is derived from an EMBL/GenBank/DDBJ whole genome shotgun (WGS) entry which is preliminary data.</text>
</comment>
<dbReference type="EMBL" id="QVLV01000001">
    <property type="protein sequence ID" value="RGE65009.1"/>
    <property type="molecule type" value="Genomic_DNA"/>
</dbReference>
<dbReference type="InterPro" id="IPR045070">
    <property type="entry name" value="MATE_MepA-like"/>
</dbReference>
<name>A0A3E3ID67_9FIRM</name>
<dbReference type="GO" id="GO:0042910">
    <property type="term" value="F:xenobiotic transmembrane transporter activity"/>
    <property type="evidence" value="ECO:0007669"/>
    <property type="project" value="InterPro"/>
</dbReference>
<keyword evidence="12" id="KW-1185">Reference proteome</keyword>
<dbReference type="Proteomes" id="UP000260812">
    <property type="component" value="Unassembled WGS sequence"/>
</dbReference>
<accession>A0A3E3ID67</accession>
<feature type="transmembrane region" description="Helical" evidence="10">
    <location>
        <begin position="164"/>
        <end position="183"/>
    </location>
</feature>